<gene>
    <name evidence="1" type="ORF">C7S10_18930</name>
</gene>
<dbReference type="InterPro" id="IPR019639">
    <property type="entry name" value="DUF2505"/>
</dbReference>
<dbReference type="Proteomes" id="UP000244867">
    <property type="component" value="Unassembled WGS sequence"/>
</dbReference>
<dbReference type="AlphaFoldDB" id="A0A2R7YU90"/>
<dbReference type="EMBL" id="PYXZ01000010">
    <property type="protein sequence ID" value="PUA79449.1"/>
    <property type="molecule type" value="Genomic_DNA"/>
</dbReference>
<organism evidence="1 2">
    <name type="scientific">Nocardioides currus</name>
    <dbReference type="NCBI Taxonomy" id="2133958"/>
    <lineage>
        <taxon>Bacteria</taxon>
        <taxon>Bacillati</taxon>
        <taxon>Actinomycetota</taxon>
        <taxon>Actinomycetes</taxon>
        <taxon>Propionibacteriales</taxon>
        <taxon>Nocardioidaceae</taxon>
        <taxon>Nocardioides</taxon>
    </lineage>
</organism>
<evidence type="ECO:0000313" key="1">
    <source>
        <dbReference type="EMBL" id="PUA79449.1"/>
    </source>
</evidence>
<sequence length="164" mass="17635">MCPMKSITEKLTYPGTTIDQVAAMLADPTFREQVADYQQAERSSAEISGTGAGSTARVEIVHGTEHVPSFARKFVGDEIAIVQEETWTSDTHADVLVTIPGKPGDMTGTFDLAQVRDDVVETVQLAVKVNIPFVGGKVEDLIAGLLSKAFRAENKVGQRWLAGS</sequence>
<evidence type="ECO:0000313" key="2">
    <source>
        <dbReference type="Proteomes" id="UP000244867"/>
    </source>
</evidence>
<dbReference type="Pfam" id="PF10698">
    <property type="entry name" value="DUF2505"/>
    <property type="match status" value="1"/>
</dbReference>
<comment type="caution">
    <text evidence="1">The sequence shown here is derived from an EMBL/GenBank/DDBJ whole genome shotgun (WGS) entry which is preliminary data.</text>
</comment>
<proteinExistence type="predicted"/>
<evidence type="ECO:0008006" key="3">
    <source>
        <dbReference type="Google" id="ProtNLM"/>
    </source>
</evidence>
<keyword evidence="2" id="KW-1185">Reference proteome</keyword>
<accession>A0A2R7YU90</accession>
<reference evidence="1 2" key="1">
    <citation type="submission" date="2018-03" db="EMBL/GenBank/DDBJ databases">
        <authorList>
            <person name="Keele B.F."/>
        </authorList>
    </citation>
    <scope>NUCLEOTIDE SEQUENCE [LARGE SCALE GENOMIC DNA]</scope>
    <source>
        <strain evidence="1 2">IB-3</strain>
    </source>
</reference>
<name>A0A2R7YU90_9ACTN</name>
<protein>
    <recommendedName>
        <fullName evidence="3">DUF2505 domain-containing protein</fullName>
    </recommendedName>
</protein>